<keyword evidence="2" id="KW-1133">Transmembrane helix</keyword>
<comment type="similarity">
    <text evidence="1">Belongs to the alphaherpesvirinae envelope protein US9 family.</text>
</comment>
<sequence>MSNETGESSVMSGESDTIVEQLIESDSKTKENVNNNECALPIEPIYVTTYSDFTGEYDNCSYSESEDGSADLFLYKVGKSQTIIRRRRRIRKIIIFCILSIIACTSSAVAGATIAININH</sequence>
<protein>
    <submittedName>
        <fullName evidence="3">Membrane protein US9</fullName>
    </submittedName>
</protein>
<dbReference type="EMBL" id="LT608136">
    <property type="protein sequence ID" value="SCL76983.1"/>
    <property type="molecule type" value="Genomic_DNA"/>
</dbReference>
<dbReference type="GO" id="GO:0075733">
    <property type="term" value="P:intracellular transport of virus"/>
    <property type="evidence" value="ECO:0007669"/>
    <property type="project" value="InterPro"/>
</dbReference>
<dbReference type="Proteomes" id="UP000280017">
    <property type="component" value="Segment"/>
</dbReference>
<reference evidence="3" key="1">
    <citation type="submission" date="2016-08" db="EMBL/GenBank/DDBJ databases">
        <authorList>
            <person name="Seilhamer J.J."/>
        </authorList>
    </citation>
    <scope>NUCLEOTIDE SEQUENCE</scope>
    <source>
        <strain evidence="3">Lib01003</strain>
    </source>
</reference>
<proteinExistence type="inferred from homology"/>
<dbReference type="Pfam" id="PF06072">
    <property type="entry name" value="Herpes_US9"/>
    <property type="match status" value="1"/>
</dbReference>
<keyword evidence="2" id="KW-0812">Transmembrane</keyword>
<evidence type="ECO:0000313" key="3">
    <source>
        <dbReference type="EMBL" id="SCL76983.1"/>
    </source>
</evidence>
<feature type="transmembrane region" description="Helical" evidence="2">
    <location>
        <begin position="93"/>
        <end position="118"/>
    </location>
</feature>
<dbReference type="InterPro" id="IPR009278">
    <property type="entry name" value="Herpes_US9"/>
</dbReference>
<organism evidence="3">
    <name type="scientific">Spheniscid alphaherpesvirus 1</name>
    <dbReference type="NCBI Taxonomy" id="2560777"/>
    <lineage>
        <taxon>Viruses</taxon>
        <taxon>Duplodnaviria</taxon>
        <taxon>Heunggongvirae</taxon>
        <taxon>Peploviricota</taxon>
        <taxon>Herviviricetes</taxon>
        <taxon>Herpesvirales</taxon>
        <taxon>Orthoherpesviridae</taxon>
        <taxon>Alphaherpesvirinae</taxon>
        <taxon>Mardivirus</taxon>
        <taxon>Mardivirus spheniscidalpha1</taxon>
    </lineage>
</organism>
<name>A0A1R3T7Z2_9ALPH</name>
<gene>
    <name evidence="3" type="primary">US9</name>
</gene>
<evidence type="ECO:0000256" key="1">
    <source>
        <dbReference type="ARBA" id="ARBA00005410"/>
    </source>
</evidence>
<accession>A0A1R3T7Z2</accession>
<evidence type="ECO:0000256" key="2">
    <source>
        <dbReference type="SAM" id="Phobius"/>
    </source>
</evidence>
<keyword evidence="2" id="KW-0472">Membrane</keyword>
<dbReference type="GO" id="GO:0043657">
    <property type="term" value="C:host cell"/>
    <property type="evidence" value="ECO:0007669"/>
    <property type="project" value="GOC"/>
</dbReference>